<organism evidence="1 2">
    <name type="scientific">Pseudomonas frederiksbergensis</name>
    <dbReference type="NCBI Taxonomy" id="104087"/>
    <lineage>
        <taxon>Bacteria</taxon>
        <taxon>Pseudomonadati</taxon>
        <taxon>Pseudomonadota</taxon>
        <taxon>Gammaproteobacteria</taxon>
        <taxon>Pseudomonadales</taxon>
        <taxon>Pseudomonadaceae</taxon>
        <taxon>Pseudomonas</taxon>
    </lineage>
</organism>
<gene>
    <name evidence="1" type="ORF">BK662_24465</name>
</gene>
<dbReference type="AlphaFoldDB" id="A0A423HGD8"/>
<evidence type="ECO:0000313" key="1">
    <source>
        <dbReference type="EMBL" id="RON12179.1"/>
    </source>
</evidence>
<dbReference type="EMBL" id="MOBM01000039">
    <property type="protein sequence ID" value="RON12179.1"/>
    <property type="molecule type" value="Genomic_DNA"/>
</dbReference>
<dbReference type="Proteomes" id="UP000284002">
    <property type="component" value="Unassembled WGS sequence"/>
</dbReference>
<protein>
    <submittedName>
        <fullName evidence="1">Uncharacterized protein</fullName>
    </submittedName>
</protein>
<proteinExistence type="predicted"/>
<comment type="caution">
    <text evidence="1">The sequence shown here is derived from an EMBL/GenBank/DDBJ whole genome shotgun (WGS) entry which is preliminary data.</text>
</comment>
<reference evidence="1 2" key="1">
    <citation type="submission" date="2016-10" db="EMBL/GenBank/DDBJ databases">
        <title>Comparative genome analysis of multiple Pseudomonas spp. focuses on biocontrol and plant growth promoting traits.</title>
        <authorList>
            <person name="Tao X.-Y."/>
            <person name="Taylor C.G."/>
        </authorList>
    </citation>
    <scope>NUCLEOTIDE SEQUENCE [LARGE SCALE GENOMIC DNA]</scope>
    <source>
        <strain evidence="1 2">36C6</strain>
    </source>
</reference>
<accession>A0A423HGD8</accession>
<sequence length="131" mass="14366">MSSIEFYVPGDYDSPLTASGRGRTIAAFHLAQGDVEFLTKVTEMRRDVLNRLMSPSAVSYWIAQKWLEKARDVGRIQLLRLTAKGLVTCKNSVNGGGNVPTTAALVARWRANMKRGGVSSFTLVSFDPISD</sequence>
<name>A0A423HGD8_9PSED</name>
<dbReference type="RefSeq" id="WP_123359945.1">
    <property type="nucleotide sequence ID" value="NZ_JBNDKM010000004.1"/>
</dbReference>
<evidence type="ECO:0000313" key="2">
    <source>
        <dbReference type="Proteomes" id="UP000284002"/>
    </source>
</evidence>